<dbReference type="AlphaFoldDB" id="A0A0R2HJG4"/>
<dbReference type="Proteomes" id="UP000076405">
    <property type="component" value="Chromosome"/>
</dbReference>
<dbReference type="InterPro" id="IPR029058">
    <property type="entry name" value="AB_hydrolase_fold"/>
</dbReference>
<keyword evidence="2" id="KW-0378">Hydrolase</keyword>
<evidence type="ECO:0000313" key="4">
    <source>
        <dbReference type="Proteomes" id="UP000076244"/>
    </source>
</evidence>
<dbReference type="Pfam" id="PF01738">
    <property type="entry name" value="DLH"/>
    <property type="match status" value="1"/>
</dbReference>
<dbReference type="KEGG" id="pdm:ADU72_0206"/>
<protein>
    <submittedName>
        <fullName evidence="2">Carboxylesterase</fullName>
        <ecNumber evidence="2">3.1.1.1</ecNumber>
    </submittedName>
</protein>
<dbReference type="EMBL" id="CP012288">
    <property type="protein sequence ID" value="AMV66155.1"/>
    <property type="molecule type" value="Genomic_DNA"/>
</dbReference>
<dbReference type="RefSeq" id="WP_100212863.1">
    <property type="nucleotide sequence ID" value="NZ_BAAAXI010000177.1"/>
</dbReference>
<name>A0A0R2HJG4_9LACO</name>
<dbReference type="Proteomes" id="UP000076244">
    <property type="component" value="Chromosome"/>
</dbReference>
<accession>A0A0R2HJG4</accession>
<feature type="domain" description="Dienelactone hydrolase" evidence="1">
    <location>
        <begin position="61"/>
        <end position="166"/>
    </location>
</feature>
<evidence type="ECO:0000313" key="5">
    <source>
        <dbReference type="Proteomes" id="UP000076405"/>
    </source>
</evidence>
<evidence type="ECO:0000313" key="2">
    <source>
        <dbReference type="EMBL" id="AMV61965.1"/>
    </source>
</evidence>
<dbReference type="EC" id="3.1.1.1" evidence="2"/>
<dbReference type="EMBL" id="CP012275">
    <property type="protein sequence ID" value="AMV61965.1"/>
    <property type="molecule type" value="Genomic_DNA"/>
</dbReference>
<sequence length="185" mass="20726">MLHGTGGDEQDLSKIASYLLPTSPQLGIRGRLIENGQTRYFNHTADGSFDLNSLNSETDWLLETIDTYTEQYHLDQEKMIVVGYSNGANVAAYAWLTKRPRFKKAVLFHPMLLTPTVDLPDLSKISIWGSHGEQDPIVSKTNFDELMQSLTGTHADVSIFEHEQSHNINEPELVSAKAWVTAHIS</sequence>
<evidence type="ECO:0000313" key="3">
    <source>
        <dbReference type="EMBL" id="AMV66155.1"/>
    </source>
</evidence>
<gene>
    <name evidence="2" type="ORF">ADU70_0465</name>
    <name evidence="3" type="ORF">ADU72_0206</name>
</gene>
<organism evidence="2 5">
    <name type="scientific">Pediococcus damnosus</name>
    <dbReference type="NCBI Taxonomy" id="51663"/>
    <lineage>
        <taxon>Bacteria</taxon>
        <taxon>Bacillati</taxon>
        <taxon>Bacillota</taxon>
        <taxon>Bacilli</taxon>
        <taxon>Lactobacillales</taxon>
        <taxon>Lactobacillaceae</taxon>
        <taxon>Pediococcus</taxon>
    </lineage>
</organism>
<dbReference type="SUPFAM" id="SSF53474">
    <property type="entry name" value="alpha/beta-Hydrolases"/>
    <property type="match status" value="1"/>
</dbReference>
<dbReference type="GO" id="GO:0106435">
    <property type="term" value="F:carboxylesterase activity"/>
    <property type="evidence" value="ECO:0007669"/>
    <property type="project" value="UniProtKB-EC"/>
</dbReference>
<keyword evidence="4" id="KW-1185">Reference proteome</keyword>
<dbReference type="OrthoDB" id="9796570at2"/>
<reference evidence="4 5" key="1">
    <citation type="journal article" date="2016" name="PLoS ONE">
        <title>The Identification of Novel Diagnostic Marker Genes for the Detection of Beer Spoiling Pediococcus damnosus Strains Using the BlAst Diagnostic Gene findEr.</title>
        <authorList>
            <person name="Behr J."/>
            <person name="Geissler A.J."/>
            <person name="Schmid J."/>
            <person name="Zehe A."/>
            <person name="Vogel R.F."/>
        </authorList>
    </citation>
    <scope>NUCLEOTIDE SEQUENCE [LARGE SCALE GENOMIC DNA]</scope>
    <source>
        <strain evidence="2 5">TMW 2.1533</strain>
        <strain evidence="3 4">TMW 2.1535</strain>
    </source>
</reference>
<dbReference type="InterPro" id="IPR002925">
    <property type="entry name" value="Dienelactn_hydro"/>
</dbReference>
<proteinExistence type="predicted"/>
<dbReference type="Gene3D" id="3.40.50.1820">
    <property type="entry name" value="alpha/beta hydrolase"/>
    <property type="match status" value="1"/>
</dbReference>
<evidence type="ECO:0000259" key="1">
    <source>
        <dbReference type="Pfam" id="PF01738"/>
    </source>
</evidence>